<sequence>MEGVHVVPGPHPHQQAAILEHRGQEQLIDAEAVGRPPGITVQAEPAGAGDGGLDPLLEVPCKVDTGCRDGEAEVGVGVGVQDLMAVDKQRREVGSGGDNGTLGRVKEEGILSGLPLNLLQGRGYVGLYIGNDDAVVSIEEADRDASRVSIDEIEEVIGKDVEEP</sequence>
<evidence type="ECO:0000313" key="1">
    <source>
        <dbReference type="EMBL" id="KIM92481.1"/>
    </source>
</evidence>
<reference evidence="2" key="2">
    <citation type="submission" date="2015-01" db="EMBL/GenBank/DDBJ databases">
        <title>Evolutionary Origins and Diversification of the Mycorrhizal Mutualists.</title>
        <authorList>
            <consortium name="DOE Joint Genome Institute"/>
            <consortium name="Mycorrhizal Genomics Consortium"/>
            <person name="Kohler A."/>
            <person name="Kuo A."/>
            <person name="Nagy L.G."/>
            <person name="Floudas D."/>
            <person name="Copeland A."/>
            <person name="Barry K.W."/>
            <person name="Cichocki N."/>
            <person name="Veneault-Fourrey C."/>
            <person name="LaButti K."/>
            <person name="Lindquist E.A."/>
            <person name="Lipzen A."/>
            <person name="Lundell T."/>
            <person name="Morin E."/>
            <person name="Murat C."/>
            <person name="Riley R."/>
            <person name="Ohm R."/>
            <person name="Sun H."/>
            <person name="Tunlid A."/>
            <person name="Henrissat B."/>
            <person name="Grigoriev I.V."/>
            <person name="Hibbett D.S."/>
            <person name="Martin F."/>
        </authorList>
    </citation>
    <scope>NUCLEOTIDE SEQUENCE [LARGE SCALE GENOMIC DNA]</scope>
    <source>
        <strain evidence="2">Zn</strain>
    </source>
</reference>
<evidence type="ECO:0000313" key="2">
    <source>
        <dbReference type="Proteomes" id="UP000054321"/>
    </source>
</evidence>
<keyword evidence="2" id="KW-1185">Reference proteome</keyword>
<dbReference type="InParanoid" id="A0A0C3GPK4"/>
<accession>A0A0C3GPK4</accession>
<dbReference type="HOGENOM" id="CLU_1619543_0_0_1"/>
<gene>
    <name evidence="1" type="ORF">OIDMADRAFT_62557</name>
</gene>
<organism evidence="1 2">
    <name type="scientific">Oidiodendron maius (strain Zn)</name>
    <dbReference type="NCBI Taxonomy" id="913774"/>
    <lineage>
        <taxon>Eukaryota</taxon>
        <taxon>Fungi</taxon>
        <taxon>Dikarya</taxon>
        <taxon>Ascomycota</taxon>
        <taxon>Pezizomycotina</taxon>
        <taxon>Leotiomycetes</taxon>
        <taxon>Leotiomycetes incertae sedis</taxon>
        <taxon>Myxotrichaceae</taxon>
        <taxon>Oidiodendron</taxon>
    </lineage>
</organism>
<proteinExistence type="predicted"/>
<name>A0A0C3GPK4_OIDMZ</name>
<dbReference type="AlphaFoldDB" id="A0A0C3GPK4"/>
<dbReference type="Proteomes" id="UP000054321">
    <property type="component" value="Unassembled WGS sequence"/>
</dbReference>
<dbReference type="EMBL" id="KN832945">
    <property type="protein sequence ID" value="KIM92481.1"/>
    <property type="molecule type" value="Genomic_DNA"/>
</dbReference>
<protein>
    <submittedName>
        <fullName evidence="1">Uncharacterized protein</fullName>
    </submittedName>
</protein>
<reference evidence="1 2" key="1">
    <citation type="submission" date="2014-04" db="EMBL/GenBank/DDBJ databases">
        <authorList>
            <consortium name="DOE Joint Genome Institute"/>
            <person name="Kuo A."/>
            <person name="Martino E."/>
            <person name="Perotto S."/>
            <person name="Kohler A."/>
            <person name="Nagy L.G."/>
            <person name="Floudas D."/>
            <person name="Copeland A."/>
            <person name="Barry K.W."/>
            <person name="Cichocki N."/>
            <person name="Veneault-Fourrey C."/>
            <person name="LaButti K."/>
            <person name="Lindquist E.A."/>
            <person name="Lipzen A."/>
            <person name="Lundell T."/>
            <person name="Morin E."/>
            <person name="Murat C."/>
            <person name="Sun H."/>
            <person name="Tunlid A."/>
            <person name="Henrissat B."/>
            <person name="Grigoriev I.V."/>
            <person name="Hibbett D.S."/>
            <person name="Martin F."/>
            <person name="Nordberg H.P."/>
            <person name="Cantor M.N."/>
            <person name="Hua S.X."/>
        </authorList>
    </citation>
    <scope>NUCLEOTIDE SEQUENCE [LARGE SCALE GENOMIC DNA]</scope>
    <source>
        <strain evidence="1 2">Zn</strain>
    </source>
</reference>